<reference evidence="4" key="1">
    <citation type="journal article" date="2018" name="Nat. Microbiol.">
        <title>Leveraging single-cell genomics to expand the fungal tree of life.</title>
        <authorList>
            <person name="Ahrendt S.R."/>
            <person name="Quandt C.A."/>
            <person name="Ciobanu D."/>
            <person name="Clum A."/>
            <person name="Salamov A."/>
            <person name="Andreopoulos B."/>
            <person name="Cheng J.F."/>
            <person name="Woyke T."/>
            <person name="Pelin A."/>
            <person name="Henrissat B."/>
            <person name="Reynolds N.K."/>
            <person name="Benny G.L."/>
            <person name="Smith M.E."/>
            <person name="James T.Y."/>
            <person name="Grigoriev I.V."/>
        </authorList>
    </citation>
    <scope>NUCLEOTIDE SEQUENCE [LARGE SCALE GENOMIC DNA]</scope>
    <source>
        <strain evidence="4">ATCC 52028</strain>
    </source>
</reference>
<dbReference type="GO" id="GO:0008308">
    <property type="term" value="F:voltage-gated monoatomic anion channel activity"/>
    <property type="evidence" value="ECO:0007669"/>
    <property type="project" value="InterPro"/>
</dbReference>
<dbReference type="InterPro" id="IPR027246">
    <property type="entry name" value="Porin_Euk/Tom40"/>
</dbReference>
<organism evidence="3 4">
    <name type="scientific">Caulochytrium protostelioides</name>
    <dbReference type="NCBI Taxonomy" id="1555241"/>
    <lineage>
        <taxon>Eukaryota</taxon>
        <taxon>Fungi</taxon>
        <taxon>Fungi incertae sedis</taxon>
        <taxon>Chytridiomycota</taxon>
        <taxon>Chytridiomycota incertae sedis</taxon>
        <taxon>Chytridiomycetes</taxon>
        <taxon>Caulochytriales</taxon>
        <taxon>Caulochytriaceae</taxon>
        <taxon>Caulochytrium</taxon>
    </lineage>
</organism>
<protein>
    <recommendedName>
        <fullName evidence="5">Voltage-dependent ion-selective channel</fullName>
    </recommendedName>
</protein>
<dbReference type="PRINTS" id="PR00185">
    <property type="entry name" value="EUKARYTPORIN"/>
</dbReference>
<evidence type="ECO:0000313" key="4">
    <source>
        <dbReference type="Proteomes" id="UP000274922"/>
    </source>
</evidence>
<keyword evidence="2" id="KW-0813">Transport</keyword>
<keyword evidence="2" id="KW-0626">Porin</keyword>
<keyword evidence="4" id="KW-1185">Reference proteome</keyword>
<dbReference type="STRING" id="1555241.A0A4P9X8N1"/>
<dbReference type="Pfam" id="PF01459">
    <property type="entry name" value="Porin_3"/>
    <property type="match status" value="1"/>
</dbReference>
<dbReference type="GO" id="GO:0015288">
    <property type="term" value="F:porin activity"/>
    <property type="evidence" value="ECO:0007669"/>
    <property type="project" value="UniProtKB-KW"/>
</dbReference>
<dbReference type="InterPro" id="IPR001925">
    <property type="entry name" value="Porin_Euk"/>
</dbReference>
<gene>
    <name evidence="3" type="ORF">CXG81DRAFT_12018</name>
</gene>
<dbReference type="CDD" id="cd07306">
    <property type="entry name" value="Porin3_VDAC"/>
    <property type="match status" value="1"/>
</dbReference>
<proteinExistence type="inferred from homology"/>
<evidence type="ECO:0008006" key="5">
    <source>
        <dbReference type="Google" id="ProtNLM"/>
    </source>
</evidence>
<keyword evidence="2" id="KW-0812">Transmembrane</keyword>
<dbReference type="Proteomes" id="UP000274922">
    <property type="component" value="Unassembled WGS sequence"/>
</dbReference>
<dbReference type="OrthoDB" id="7827681at2759"/>
<evidence type="ECO:0000256" key="2">
    <source>
        <dbReference type="ARBA" id="ARBA00023114"/>
    </source>
</evidence>
<dbReference type="GO" id="GO:0005741">
    <property type="term" value="C:mitochondrial outer membrane"/>
    <property type="evidence" value="ECO:0007669"/>
    <property type="project" value="InterPro"/>
</dbReference>
<dbReference type="Gene3D" id="2.40.160.10">
    <property type="entry name" value="Porin"/>
    <property type="match status" value="1"/>
</dbReference>
<comment type="similarity">
    <text evidence="1">Belongs to the eukaryotic mitochondrial porin family.</text>
</comment>
<dbReference type="GO" id="GO:0046930">
    <property type="term" value="C:pore complex"/>
    <property type="evidence" value="ECO:0007669"/>
    <property type="project" value="UniProtKB-KW"/>
</dbReference>
<dbReference type="InterPro" id="IPR023614">
    <property type="entry name" value="Porin_dom_sf"/>
</dbReference>
<keyword evidence="2" id="KW-0406">Ion transport</keyword>
<dbReference type="PANTHER" id="PTHR11743:SF70">
    <property type="entry name" value="GH26960P-RELATED"/>
    <property type="match status" value="1"/>
</dbReference>
<dbReference type="EMBL" id="ML014173">
    <property type="protein sequence ID" value="RKP01420.1"/>
    <property type="molecule type" value="Genomic_DNA"/>
</dbReference>
<dbReference type="AlphaFoldDB" id="A0A4P9X8N1"/>
<evidence type="ECO:0000313" key="3">
    <source>
        <dbReference type="EMBL" id="RKP01420.1"/>
    </source>
</evidence>
<sequence>MSFPSFTDVGKPCNDLLKKDFPVGTVKVEGKFRTTNGVNFTTTAVRNNKDYSYSFDHEGKYAHKPLGLTLTLGVSSANLVTAKAELLDQLARGLKTDVQAQVLTTSLTTNVRVSSEFKRSFLASSFKSGAAIVARGNADIHKGPLLSGDVAVSANNVVAGIEGAYDVQEKVVKRAAYVLGYINPEYKVSLHLLNGGKLCSLAYHHRVSRDVEAAVNTTLNPLGTSSLGDVSAEMGLKYVLDPATFVKAKLDTQGRLGLGYTQILRPGVKLSLGSVVETGKLAATAVDANNIKFGTAFVIEG</sequence>
<name>A0A4P9X8N1_9FUNG</name>
<accession>A0A4P9X8N1</accession>
<evidence type="ECO:0000256" key="1">
    <source>
        <dbReference type="ARBA" id="ARBA00007780"/>
    </source>
</evidence>
<dbReference type="PANTHER" id="PTHR11743">
    <property type="entry name" value="VOLTAGE-DEPENDENT ANION-SELECTIVE CHANNEL"/>
    <property type="match status" value="1"/>
</dbReference>